<feature type="chain" id="PRO_5037298260" description="Quinoprotein amine dehydrogenase" evidence="1">
    <location>
        <begin position="20"/>
        <end position="348"/>
    </location>
</feature>
<dbReference type="Proteomes" id="UP000599688">
    <property type="component" value="Unassembled WGS sequence"/>
</dbReference>
<dbReference type="Gene3D" id="2.130.10.10">
    <property type="entry name" value="YVTN repeat-like/Quinoprotein amine dehydrogenase"/>
    <property type="match status" value="1"/>
</dbReference>
<organism evidence="2 3">
    <name type="scientific">Psychroflexus salis</name>
    <dbReference type="NCBI Taxonomy" id="1526574"/>
    <lineage>
        <taxon>Bacteria</taxon>
        <taxon>Pseudomonadati</taxon>
        <taxon>Bacteroidota</taxon>
        <taxon>Flavobacteriia</taxon>
        <taxon>Flavobacteriales</taxon>
        <taxon>Flavobacteriaceae</taxon>
        <taxon>Psychroflexus</taxon>
    </lineage>
</organism>
<feature type="signal peptide" evidence="1">
    <location>
        <begin position="1"/>
        <end position="19"/>
    </location>
</feature>
<dbReference type="EMBL" id="BMGL01000003">
    <property type="protein sequence ID" value="GGE07749.1"/>
    <property type="molecule type" value="Genomic_DNA"/>
</dbReference>
<proteinExistence type="predicted"/>
<dbReference type="InterPro" id="IPR015943">
    <property type="entry name" value="WD40/YVTN_repeat-like_dom_sf"/>
</dbReference>
<dbReference type="InterPro" id="IPR031815">
    <property type="entry name" value="DUF5074"/>
</dbReference>
<gene>
    <name evidence="2" type="ORF">GCM10010831_06660</name>
</gene>
<sequence>MKYFKYLSFLLFTSILLTACSDDDDFNSQTPIPTGDYADGFFVVNEGPFGGTGSLSFIKNDFSEVTQNAFVAENPNEDLGSFIQSVFFDEERMFIISNGSNLINVVNRYTLEFIALIDAGFEVPRYGTILNNKAYVTNLASFGSTTDDFVSVINLETYQVENTIPVNNIANQIEAVNGKLIVENSAFSDGNSLTVIDAASQEIESLVEVGAGLNSMVLLNNEIFTLSATQFSRINTNSFSIDASVDFNEEQGNFQNLQVANGKVYYTSGNAVYFTNLTDLNFEEEALFSYETDSAFGMFYGFAVQNNQIYIADGSDFASNGTILVYNESGQLLFETEAGLGPNGFYFN</sequence>
<protein>
    <recommendedName>
        <fullName evidence="4">Quinoprotein amine dehydrogenase</fullName>
    </recommendedName>
</protein>
<dbReference type="RefSeq" id="WP_188405352.1">
    <property type="nucleotide sequence ID" value="NZ_BMGL01000003.1"/>
</dbReference>
<name>A0A916ZQU4_9FLAO</name>
<evidence type="ECO:0000256" key="1">
    <source>
        <dbReference type="SAM" id="SignalP"/>
    </source>
</evidence>
<reference evidence="2 3" key="1">
    <citation type="journal article" date="2014" name="Int. J. Syst. Evol. Microbiol.">
        <title>Complete genome sequence of Corynebacterium casei LMG S-19264T (=DSM 44701T), isolated from a smear-ripened cheese.</title>
        <authorList>
            <consortium name="US DOE Joint Genome Institute (JGI-PGF)"/>
            <person name="Walter F."/>
            <person name="Albersmeier A."/>
            <person name="Kalinowski J."/>
            <person name="Ruckert C."/>
        </authorList>
    </citation>
    <scope>NUCLEOTIDE SEQUENCE [LARGE SCALE GENOMIC DNA]</scope>
    <source>
        <strain evidence="2 3">CGMCC 1.12925</strain>
    </source>
</reference>
<dbReference type="PROSITE" id="PS51257">
    <property type="entry name" value="PROKAR_LIPOPROTEIN"/>
    <property type="match status" value="1"/>
</dbReference>
<dbReference type="Pfam" id="PF16819">
    <property type="entry name" value="DUF5074"/>
    <property type="match status" value="1"/>
</dbReference>
<comment type="caution">
    <text evidence="2">The sequence shown here is derived from an EMBL/GenBank/DDBJ whole genome shotgun (WGS) entry which is preliminary data.</text>
</comment>
<dbReference type="InterPro" id="IPR011048">
    <property type="entry name" value="Haem_d1_sf"/>
</dbReference>
<dbReference type="AlphaFoldDB" id="A0A916ZQU4"/>
<dbReference type="SUPFAM" id="SSF51004">
    <property type="entry name" value="C-terminal (heme d1) domain of cytochrome cd1-nitrite reductase"/>
    <property type="match status" value="1"/>
</dbReference>
<accession>A0A916ZQU4</accession>
<keyword evidence="1" id="KW-0732">Signal</keyword>
<evidence type="ECO:0000313" key="2">
    <source>
        <dbReference type="EMBL" id="GGE07749.1"/>
    </source>
</evidence>
<evidence type="ECO:0008006" key="4">
    <source>
        <dbReference type="Google" id="ProtNLM"/>
    </source>
</evidence>
<keyword evidence="3" id="KW-1185">Reference proteome</keyword>
<evidence type="ECO:0000313" key="3">
    <source>
        <dbReference type="Proteomes" id="UP000599688"/>
    </source>
</evidence>